<sequence>MAVDVCLEISSPITSPRISFSYDLNELDFVPVESHNHLHLNPTIDFDSYLGQHLQISSADELFANGKILPVQIKTTAPPNQIQKIDCNSNKNTKKKRLIEFLSANVDDEEEEEGKPIAKSFWQFRRSSSVNSDRGGLLRSLQFLTRSNSTGSVPNPKPSGLAKVMQKQNSLREAPINRRSSAAAGLNQYYHYNKPSLGKSGSSSSRSYGNGVRITPVLNIAPNYTVSLFGIGSLFCSKKSKKKRK</sequence>
<keyword evidence="1" id="KW-0472">Membrane</keyword>
<dbReference type="PANTHER" id="PTHR36757:SF1">
    <property type="entry name" value="GENOME ASSEMBLY, CHROMOSOME: A04"/>
    <property type="match status" value="1"/>
</dbReference>
<dbReference type="PANTHER" id="PTHR36757">
    <property type="entry name" value="BNAANNG22500D PROTEIN"/>
    <property type="match status" value="1"/>
</dbReference>
<dbReference type="AlphaFoldDB" id="A0ABD1II76"/>
<proteinExistence type="predicted"/>
<keyword evidence="3" id="KW-1185">Reference proteome</keyword>
<comment type="caution">
    <text evidence="2">The sequence shown here is derived from an EMBL/GenBank/DDBJ whole genome shotgun (WGS) entry which is preliminary data.</text>
</comment>
<feature type="transmembrane region" description="Helical" evidence="1">
    <location>
        <begin position="217"/>
        <end position="236"/>
    </location>
</feature>
<evidence type="ECO:0000313" key="3">
    <source>
        <dbReference type="Proteomes" id="UP001567538"/>
    </source>
</evidence>
<evidence type="ECO:0000256" key="1">
    <source>
        <dbReference type="SAM" id="Phobius"/>
    </source>
</evidence>
<reference evidence="2 3" key="1">
    <citation type="submission" date="2024-06" db="EMBL/GenBank/DDBJ databases">
        <title>A chromosome level genome sequence of Diviner's sage (Salvia divinorum).</title>
        <authorList>
            <person name="Ford S.A."/>
            <person name="Ro D.-K."/>
            <person name="Ness R.W."/>
            <person name="Phillips M.A."/>
        </authorList>
    </citation>
    <scope>NUCLEOTIDE SEQUENCE [LARGE SCALE GENOMIC DNA]</scope>
    <source>
        <strain evidence="2">SAF-2024a</strain>
        <tissue evidence="2">Leaf</tissue>
    </source>
</reference>
<dbReference type="Proteomes" id="UP001567538">
    <property type="component" value="Unassembled WGS sequence"/>
</dbReference>
<name>A0ABD1II76_SALDI</name>
<dbReference type="EMBL" id="JBEAFC010000001">
    <property type="protein sequence ID" value="KAL1568423.1"/>
    <property type="molecule type" value="Genomic_DNA"/>
</dbReference>
<evidence type="ECO:0000313" key="2">
    <source>
        <dbReference type="EMBL" id="KAL1568423.1"/>
    </source>
</evidence>
<gene>
    <name evidence="2" type="ORF">AAHA92_00041</name>
</gene>
<keyword evidence="1" id="KW-0812">Transmembrane</keyword>
<keyword evidence="1" id="KW-1133">Transmembrane helix</keyword>
<accession>A0ABD1II76</accession>
<organism evidence="2 3">
    <name type="scientific">Salvia divinorum</name>
    <name type="common">Maria pastora</name>
    <name type="synonym">Diviner's sage</name>
    <dbReference type="NCBI Taxonomy" id="28513"/>
    <lineage>
        <taxon>Eukaryota</taxon>
        <taxon>Viridiplantae</taxon>
        <taxon>Streptophyta</taxon>
        <taxon>Embryophyta</taxon>
        <taxon>Tracheophyta</taxon>
        <taxon>Spermatophyta</taxon>
        <taxon>Magnoliopsida</taxon>
        <taxon>eudicotyledons</taxon>
        <taxon>Gunneridae</taxon>
        <taxon>Pentapetalae</taxon>
        <taxon>asterids</taxon>
        <taxon>lamiids</taxon>
        <taxon>Lamiales</taxon>
        <taxon>Lamiaceae</taxon>
        <taxon>Nepetoideae</taxon>
        <taxon>Mentheae</taxon>
        <taxon>Salviinae</taxon>
        <taxon>Salvia</taxon>
        <taxon>Salvia subgen. Calosphace</taxon>
    </lineage>
</organism>
<protein>
    <submittedName>
        <fullName evidence="2">Uncharacterized protein</fullName>
    </submittedName>
</protein>